<feature type="region of interest" description="Disordered" evidence="1">
    <location>
        <begin position="30"/>
        <end position="84"/>
    </location>
</feature>
<dbReference type="EMBL" id="JACJMO010000003">
    <property type="protein sequence ID" value="MBM6856717.1"/>
    <property type="molecule type" value="Genomic_DNA"/>
</dbReference>
<comment type="caution">
    <text evidence="3">The sequence shown here is derived from an EMBL/GenBank/DDBJ whole genome shotgun (WGS) entry which is preliminary data.</text>
</comment>
<name>A0AA40ZRP3_9BACT</name>
<gene>
    <name evidence="3" type="ORF">H6D15_03750</name>
</gene>
<reference evidence="3 4" key="1">
    <citation type="journal article" date="2021" name="Sci. Rep.">
        <title>The distribution of antibiotic resistance genes in chicken gut microbiota commensals.</title>
        <authorList>
            <person name="Juricova H."/>
            <person name="Matiasovicova J."/>
            <person name="Kubasova T."/>
            <person name="Cejkova D."/>
            <person name="Rychlik I."/>
        </authorList>
    </citation>
    <scope>NUCLEOTIDE SEQUENCE [LARGE SCALE GENOMIC DNA]</scope>
    <source>
        <strain evidence="3 4">An421</strain>
    </source>
</reference>
<dbReference type="InterPro" id="IPR045398">
    <property type="entry name" value="DUF6515"/>
</dbReference>
<protein>
    <recommendedName>
        <fullName evidence="5">Lipoprotein</fullName>
    </recommendedName>
</protein>
<feature type="compositionally biased region" description="Basic residues" evidence="1">
    <location>
        <begin position="42"/>
        <end position="76"/>
    </location>
</feature>
<feature type="chain" id="PRO_5041357025" description="Lipoprotein" evidence="2">
    <location>
        <begin position="29"/>
        <end position="172"/>
    </location>
</feature>
<feature type="signal peptide" evidence="2">
    <location>
        <begin position="1"/>
        <end position="28"/>
    </location>
</feature>
<dbReference type="RefSeq" id="WP_204971158.1">
    <property type="nucleotide sequence ID" value="NZ_JAAZTS010000003.1"/>
</dbReference>
<accession>A0AA40ZRP3</accession>
<evidence type="ECO:0000313" key="3">
    <source>
        <dbReference type="EMBL" id="MBM6856717.1"/>
    </source>
</evidence>
<sequence length="172" mass="19645">MKKSTTILLLAAALSFGYLPTCTMSVEASNPTAVTDKDPKDHKTKKPHHKKPEPPHKVHHRKPEPPHKVHGHRPPRRPMPPVGTHYRERPQHCISISFNHAPYFFAEGIFYRYANASYVVVRPEIGMIVPLLPETGVYRIKKKGEILYVCHDVLYRPFKSGGNLHFKIVGFL</sequence>
<dbReference type="AlphaFoldDB" id="A0AA40ZRP3"/>
<keyword evidence="2" id="KW-0732">Signal</keyword>
<proteinExistence type="predicted"/>
<dbReference type="Pfam" id="PF20125">
    <property type="entry name" value="DUF6515"/>
    <property type="match status" value="1"/>
</dbReference>
<evidence type="ECO:0000256" key="2">
    <source>
        <dbReference type="SAM" id="SignalP"/>
    </source>
</evidence>
<keyword evidence="4" id="KW-1185">Reference proteome</keyword>
<evidence type="ECO:0000256" key="1">
    <source>
        <dbReference type="SAM" id="MobiDB-lite"/>
    </source>
</evidence>
<evidence type="ECO:0000313" key="4">
    <source>
        <dbReference type="Proteomes" id="UP000698924"/>
    </source>
</evidence>
<evidence type="ECO:0008006" key="5">
    <source>
        <dbReference type="Google" id="ProtNLM"/>
    </source>
</evidence>
<dbReference type="Proteomes" id="UP000698924">
    <property type="component" value="Unassembled WGS sequence"/>
</dbReference>
<organism evidence="3 4">
    <name type="scientific">Caecibacteroides pullorum</name>
    <dbReference type="NCBI Taxonomy" id="2725562"/>
    <lineage>
        <taxon>Bacteria</taxon>
        <taxon>Pseudomonadati</taxon>
        <taxon>Bacteroidota</taxon>
        <taxon>Bacteroidia</taxon>
        <taxon>Bacteroidales</taxon>
        <taxon>Bacteroidaceae</taxon>
        <taxon>Caecibacteroides</taxon>
    </lineage>
</organism>